<keyword evidence="1" id="KW-1133">Transmembrane helix</keyword>
<sequence>MNQSKKITEGALVIAILVAILVASLFPILSLITAFVLPVPFIFYVKRHGVKAGLVVTVATTFISTLLLSYIILPLIIVAAAGGIFIGHAMYKKNTAYETLAQGTFGFIIGMLISFIFIQTLMGVNIMTEFGQVVEESVNTSTSMIESINPSLNEEDIKVLIDTQINLLQQLIPTFMVLFAFISAFITQWISYKWFNRVEKEKLYFPPFRELQFPSAIIWVYLLALILSVIDFQEGSTMHFGAQNLLMIVGIALSLQGFSFIFYYAYIKKIPKVFPILIVIATILFPTFLLYFVRILGIIDIGFRLRGRLK</sequence>
<reference evidence="2 3" key="1">
    <citation type="submission" date="2019-07" db="EMBL/GenBank/DDBJ databases">
        <title>Whole genome shotgun sequence of Oceanobacillus sojae NBRC 105379.</title>
        <authorList>
            <person name="Hosoyama A."/>
            <person name="Uohara A."/>
            <person name="Ohji S."/>
            <person name="Ichikawa N."/>
        </authorList>
    </citation>
    <scope>NUCLEOTIDE SEQUENCE [LARGE SCALE GENOMIC DNA]</scope>
    <source>
        <strain evidence="2 3">NBRC 105379</strain>
    </source>
</reference>
<dbReference type="RefSeq" id="WP_147212519.1">
    <property type="nucleotide sequence ID" value="NZ_BJYM01000025.1"/>
</dbReference>
<dbReference type="Proteomes" id="UP000321558">
    <property type="component" value="Unassembled WGS sequence"/>
</dbReference>
<name>A0A511ZQE1_9BACI</name>
<keyword evidence="1" id="KW-0472">Membrane</keyword>
<dbReference type="PANTHER" id="PTHR41324:SF1">
    <property type="entry name" value="DUF2232 DOMAIN-CONTAINING PROTEIN"/>
    <property type="match status" value="1"/>
</dbReference>
<feature type="transmembrane region" description="Helical" evidence="1">
    <location>
        <begin position="171"/>
        <end position="191"/>
    </location>
</feature>
<accession>A0A511ZQE1</accession>
<keyword evidence="1" id="KW-0812">Transmembrane</keyword>
<evidence type="ECO:0000313" key="2">
    <source>
        <dbReference type="EMBL" id="GEN89637.1"/>
    </source>
</evidence>
<protein>
    <submittedName>
        <fullName evidence="2">Membrane protein</fullName>
    </submittedName>
</protein>
<evidence type="ECO:0000256" key="1">
    <source>
        <dbReference type="SAM" id="Phobius"/>
    </source>
</evidence>
<dbReference type="OrthoDB" id="2987886at2"/>
<feature type="transmembrane region" description="Helical" evidence="1">
    <location>
        <begin position="105"/>
        <end position="124"/>
    </location>
</feature>
<gene>
    <name evidence="2" type="ORF">OSO01_43760</name>
</gene>
<dbReference type="STRING" id="582851.GCA_900162665_02047"/>
<proteinExistence type="predicted"/>
<feature type="transmembrane region" description="Helical" evidence="1">
    <location>
        <begin position="244"/>
        <end position="267"/>
    </location>
</feature>
<dbReference type="PANTHER" id="PTHR41324">
    <property type="entry name" value="MEMBRANE PROTEIN-RELATED"/>
    <property type="match status" value="1"/>
</dbReference>
<dbReference type="EMBL" id="BJYM01000025">
    <property type="protein sequence ID" value="GEN89637.1"/>
    <property type="molecule type" value="Genomic_DNA"/>
</dbReference>
<dbReference type="Pfam" id="PF09991">
    <property type="entry name" value="DUF2232"/>
    <property type="match status" value="1"/>
</dbReference>
<feature type="transmembrane region" description="Helical" evidence="1">
    <location>
        <begin position="52"/>
        <end position="85"/>
    </location>
</feature>
<comment type="caution">
    <text evidence="2">The sequence shown here is derived from an EMBL/GenBank/DDBJ whole genome shotgun (WGS) entry which is preliminary data.</text>
</comment>
<dbReference type="InterPro" id="IPR018710">
    <property type="entry name" value="DUF2232"/>
</dbReference>
<organism evidence="2 3">
    <name type="scientific">Oceanobacillus sojae</name>
    <dbReference type="NCBI Taxonomy" id="582851"/>
    <lineage>
        <taxon>Bacteria</taxon>
        <taxon>Bacillati</taxon>
        <taxon>Bacillota</taxon>
        <taxon>Bacilli</taxon>
        <taxon>Bacillales</taxon>
        <taxon>Bacillaceae</taxon>
        <taxon>Oceanobacillus</taxon>
    </lineage>
</organism>
<evidence type="ECO:0000313" key="3">
    <source>
        <dbReference type="Proteomes" id="UP000321558"/>
    </source>
</evidence>
<feature type="transmembrane region" description="Helical" evidence="1">
    <location>
        <begin position="12"/>
        <end position="45"/>
    </location>
</feature>
<feature type="transmembrane region" description="Helical" evidence="1">
    <location>
        <begin position="273"/>
        <end position="303"/>
    </location>
</feature>
<feature type="transmembrane region" description="Helical" evidence="1">
    <location>
        <begin position="211"/>
        <end position="232"/>
    </location>
</feature>
<dbReference type="AlphaFoldDB" id="A0A511ZQE1"/>
<keyword evidence="3" id="KW-1185">Reference proteome</keyword>